<evidence type="ECO:0000313" key="1">
    <source>
        <dbReference type="EMBL" id="CAE6495400.1"/>
    </source>
</evidence>
<proteinExistence type="predicted"/>
<dbReference type="EMBL" id="CAJNAQ010000005">
    <property type="protein sequence ID" value="CAE6495400.1"/>
    <property type="molecule type" value="Genomic_DNA"/>
</dbReference>
<dbReference type="EMBL" id="CBTY010000009">
    <property type="protein sequence ID" value="CDI06120.1"/>
    <property type="molecule type" value="Genomic_DNA"/>
</dbReference>
<comment type="caution">
    <text evidence="2">The sequence shown here is derived from an EMBL/GenBank/DDBJ whole genome shotgun (WGS) entry which is preliminary data.</text>
</comment>
<gene>
    <name evidence="2" type="ORF">NITUZ_40286</name>
    <name evidence="1" type="ORF">NUZ5A_50413</name>
</gene>
<accession>V6AUD3</accession>
<evidence type="ECO:0000313" key="2">
    <source>
        <dbReference type="EMBL" id="CDI06120.1"/>
    </source>
</evidence>
<name>V6AUD3_9ARCH</name>
<dbReference type="Proteomes" id="UP000655759">
    <property type="component" value="Unassembled WGS sequence"/>
</dbReference>
<keyword evidence="3" id="KW-1185">Reference proteome</keyword>
<reference evidence="1" key="3">
    <citation type="submission" date="2021-02" db="EMBL/GenBank/DDBJ databases">
        <authorList>
            <person name="Han P."/>
        </authorList>
    </citation>
    <scope>NUCLEOTIDE SEQUENCE</scope>
    <source>
        <strain evidence="1">Candidatus Nitrosotenuis uzonensis 5A</strain>
    </source>
</reference>
<sequence>MEKPLSPKYIQVASTLEFSRLVCALERTPRISFLHEHDGKKILSIQMDLLKTSPIIYYVPAEKMGHYLAYGFKSGKEDCTVVDAISEPTRLYSPIVKIKSLPPSLRQQLQDEHKERYELIELEDLASLAKMSYGYDEAPFPLFAFPYKDKWFVGVFMNFNEDGPSYFCHVTLDSEPSQPFLKYAMNNGNVPVFTDNLNEHGYSYIKIIKLKETHPLISYD</sequence>
<reference evidence="2" key="2">
    <citation type="submission" date="2013-10" db="EMBL/GenBank/DDBJ databases">
        <authorList>
            <person name="Regsiter A."/>
        </authorList>
    </citation>
    <scope>NUCLEOTIDE SEQUENCE</scope>
    <source>
        <strain evidence="2">N4</strain>
    </source>
</reference>
<organism evidence="2 3">
    <name type="scientific">Candidatus Nitrosotenuis uzonensis</name>
    <dbReference type="NCBI Taxonomy" id="1407055"/>
    <lineage>
        <taxon>Archaea</taxon>
        <taxon>Nitrososphaerota</taxon>
        <taxon>Candidatus Nitrosotenuis</taxon>
    </lineage>
</organism>
<dbReference type="OrthoDB" id="6471at2157"/>
<dbReference type="Proteomes" id="UP000018159">
    <property type="component" value="Unassembled WGS sequence"/>
</dbReference>
<evidence type="ECO:0000313" key="3">
    <source>
        <dbReference type="Proteomes" id="UP000018159"/>
    </source>
</evidence>
<dbReference type="RefSeq" id="WP_048196504.1">
    <property type="nucleotide sequence ID" value="NZ_CAJNAQ010000005.1"/>
</dbReference>
<dbReference type="STRING" id="1407055.NITUZ_40286"/>
<protein>
    <submittedName>
        <fullName evidence="2">Uncharacterized protein</fullName>
    </submittedName>
</protein>
<dbReference type="AlphaFoldDB" id="V6AUD3"/>
<reference evidence="2" key="1">
    <citation type="journal article" date="2013" name="PLoS ONE">
        <title>Enrichment and Genome Sequence of the Group I.1a Ammonia-Oxidizing Archaeon ?Ca. Nitrosotenuis uzonensis? Representing a Clade Globally.</title>
        <authorList>
            <person name="Lebedeva E.V."/>
            <person name="Hatzenpichler R."/>
            <person name="Pelletier E."/>
            <person name="Schuster N."/>
            <person name="Hauzmayer S."/>
            <person name="Bulaev A."/>
            <person name="Grigor'eva N.V."/>
            <person name="Galushko A."/>
            <person name="Schmid M."/>
            <person name="Palatinszky M."/>
            <person name="Le Paslier D."/>
            <person name="Daims H."/>
            <person name="Wagner M."/>
        </authorList>
    </citation>
    <scope>NUCLEOTIDE SEQUENCE [LARGE SCALE GENOMIC DNA]</scope>
    <source>
        <strain evidence="2">N4</strain>
    </source>
</reference>